<keyword evidence="4 10" id="KW-0436">Ligase</keyword>
<feature type="transmembrane region" description="Helical" evidence="12">
    <location>
        <begin position="725"/>
        <end position="743"/>
    </location>
</feature>
<name>A0A167WCL4_9AGAM</name>
<comment type="pathway">
    <text evidence="1 10">Sulfur metabolism; glutathione biosynthesis; glutathione from L-cysteine and L-glutamate: step 1/2.</text>
</comment>
<evidence type="ECO:0000256" key="11">
    <source>
        <dbReference type="SAM" id="MobiDB-lite"/>
    </source>
</evidence>
<sequence length="751" mass="84159">MGLLYLGTALTWEESKKYADHVRNHGITQFLHIWDRLKDRQGDVLLWGDEIEYMVISLDKEEKSAKLSLRQTEILQELGSAVNGISVECADEVTAPTFHPEYGRYMIESTPGSPYTGAITDLLSVERNMRYRRTLMRSHLKPTEVPITLTAFPTLGTPGVFTEPYFDPKGAVSSHSLFLPEELMSPHVRYPTLTAHTRARRGSKVAINLPIFADTNVQRPFVDPTIPWDRGIYPEDSEARNGAARPDHIYLDATGFGGGCCCLQLTLQACSVAGARRVYDALVPIAPILVCAPSIRSPCAFHLTLDVFCGGQLALTAASPVWRGYLADVDCRWGVLAGSEDDRTDEERGLTPLRNETRRIPKSRGDSVDMYLSNDWMNRPEYNDIDSPIDEDAYKRLRGAGLDDLLATHVSHLFIRDPLIVFAETLGQDDAASSDHFENIQSTNWQTVRFKPPPPHSPIGWRVELRTMEVQMTDFENAAFCVFLVLLTRAVLAFNLNFYVPISKVDENMQRAQLRDASRTGKFFFRKDVLPPGQTAPTSPQSGERTPDDCSDCARVRRKETQMRNCFPALPRPAAGVTRGPVEEEYAEMTMEEIMTGSGKGCRFPGLLGLVDAYVDTLDMAEEQREQIGTYLDLVKRRADGSLHTPATWMRDFVRSHPAYKFDSVVSQEINYDLMVAVDEIERGVRREPTLLPEDYSRANDAGSIKLAAKLPVKVKAKAGANHQYNWYALGLGVAAGLAVLVWSRSFIYYR</sequence>
<evidence type="ECO:0000256" key="9">
    <source>
        <dbReference type="ARBA" id="ARBA00032122"/>
    </source>
</evidence>
<dbReference type="SUPFAM" id="SSF55931">
    <property type="entry name" value="Glutamine synthetase/guanido kinase"/>
    <property type="match status" value="1"/>
</dbReference>
<evidence type="ECO:0000256" key="1">
    <source>
        <dbReference type="ARBA" id="ARBA00005006"/>
    </source>
</evidence>
<evidence type="ECO:0000256" key="12">
    <source>
        <dbReference type="SAM" id="Phobius"/>
    </source>
</evidence>
<comment type="similarity">
    <text evidence="2 10">Belongs to the glutamate--cysteine ligase type 3 family.</text>
</comment>
<evidence type="ECO:0000256" key="8">
    <source>
        <dbReference type="ARBA" id="ARBA00030585"/>
    </source>
</evidence>
<dbReference type="GO" id="GO:0006750">
    <property type="term" value="P:glutathione biosynthetic process"/>
    <property type="evidence" value="ECO:0007669"/>
    <property type="project" value="UniProtKB-UniRule"/>
</dbReference>
<dbReference type="EC" id="6.3.2.2" evidence="3 10"/>
<evidence type="ECO:0000256" key="10">
    <source>
        <dbReference type="RuleBase" id="RU367135"/>
    </source>
</evidence>
<keyword evidence="6 10" id="KW-0547">Nucleotide-binding</keyword>
<evidence type="ECO:0000256" key="5">
    <source>
        <dbReference type="ARBA" id="ARBA00022684"/>
    </source>
</evidence>
<keyword evidence="7 10" id="KW-0067">ATP-binding</keyword>
<evidence type="ECO:0000313" key="14">
    <source>
        <dbReference type="Proteomes" id="UP000076532"/>
    </source>
</evidence>
<comment type="catalytic activity">
    <reaction evidence="10">
        <text>L-cysteine + L-glutamate + ATP = gamma-L-glutamyl-L-cysteine + ADP + phosphate + H(+)</text>
        <dbReference type="Rhea" id="RHEA:13285"/>
        <dbReference type="ChEBI" id="CHEBI:15378"/>
        <dbReference type="ChEBI" id="CHEBI:29985"/>
        <dbReference type="ChEBI" id="CHEBI:30616"/>
        <dbReference type="ChEBI" id="CHEBI:35235"/>
        <dbReference type="ChEBI" id="CHEBI:43474"/>
        <dbReference type="ChEBI" id="CHEBI:58173"/>
        <dbReference type="ChEBI" id="CHEBI:456216"/>
        <dbReference type="EC" id="6.3.2.2"/>
    </reaction>
</comment>
<proteinExistence type="inferred from homology"/>
<dbReference type="PANTHER" id="PTHR11164">
    <property type="entry name" value="GLUTAMATE CYSTEINE LIGASE"/>
    <property type="match status" value="1"/>
</dbReference>
<accession>A0A167WCL4</accession>
<keyword evidence="12" id="KW-0472">Membrane</keyword>
<dbReference type="Proteomes" id="UP000076532">
    <property type="component" value="Unassembled WGS sequence"/>
</dbReference>
<dbReference type="GO" id="GO:0017109">
    <property type="term" value="C:glutamate-cysteine ligase complex"/>
    <property type="evidence" value="ECO:0007669"/>
    <property type="project" value="TreeGrafter"/>
</dbReference>
<dbReference type="Gene3D" id="3.30.590.50">
    <property type="match status" value="3"/>
</dbReference>
<keyword evidence="12" id="KW-0812">Transmembrane</keyword>
<dbReference type="GO" id="GO:0005524">
    <property type="term" value="F:ATP binding"/>
    <property type="evidence" value="ECO:0007669"/>
    <property type="project" value="UniProtKB-UniRule"/>
</dbReference>
<evidence type="ECO:0000256" key="3">
    <source>
        <dbReference type="ARBA" id="ARBA00012220"/>
    </source>
</evidence>
<gene>
    <name evidence="13" type="ORF">FIBSPDRAFT_1053815</name>
</gene>
<feature type="compositionally biased region" description="Polar residues" evidence="11">
    <location>
        <begin position="535"/>
        <end position="544"/>
    </location>
</feature>
<evidence type="ECO:0000256" key="6">
    <source>
        <dbReference type="ARBA" id="ARBA00022741"/>
    </source>
</evidence>
<keyword evidence="12" id="KW-1133">Transmembrane helix</keyword>
<protein>
    <recommendedName>
        <fullName evidence="3 10">Glutamate--cysteine ligase</fullName>
        <ecNumber evidence="3 10">6.3.2.2</ecNumber>
    </recommendedName>
    <alternativeName>
        <fullName evidence="9 10">Gamma-ECS</fullName>
    </alternativeName>
    <alternativeName>
        <fullName evidence="8 10">Gamma-glutamylcysteine synthetase</fullName>
    </alternativeName>
</protein>
<dbReference type="AlphaFoldDB" id="A0A167WCL4"/>
<dbReference type="STRING" id="436010.A0A167WCL4"/>
<dbReference type="Pfam" id="PF03074">
    <property type="entry name" value="GCS"/>
    <property type="match status" value="2"/>
</dbReference>
<keyword evidence="14" id="KW-1185">Reference proteome</keyword>
<organism evidence="13 14">
    <name type="scientific">Athelia psychrophila</name>
    <dbReference type="NCBI Taxonomy" id="1759441"/>
    <lineage>
        <taxon>Eukaryota</taxon>
        <taxon>Fungi</taxon>
        <taxon>Dikarya</taxon>
        <taxon>Basidiomycota</taxon>
        <taxon>Agaricomycotina</taxon>
        <taxon>Agaricomycetes</taxon>
        <taxon>Agaricomycetidae</taxon>
        <taxon>Atheliales</taxon>
        <taxon>Atheliaceae</taxon>
        <taxon>Athelia</taxon>
    </lineage>
</organism>
<dbReference type="GO" id="GO:0004357">
    <property type="term" value="F:glutamate-cysteine ligase activity"/>
    <property type="evidence" value="ECO:0007669"/>
    <property type="project" value="UniProtKB-UniRule"/>
</dbReference>
<dbReference type="EMBL" id="KV417811">
    <property type="protein sequence ID" value="KZP05938.1"/>
    <property type="molecule type" value="Genomic_DNA"/>
</dbReference>
<evidence type="ECO:0000256" key="2">
    <source>
        <dbReference type="ARBA" id="ARBA00008100"/>
    </source>
</evidence>
<keyword evidence="5 10" id="KW-0317">Glutathione biosynthesis</keyword>
<reference evidence="13 14" key="1">
    <citation type="journal article" date="2016" name="Mol. Biol. Evol.">
        <title>Comparative Genomics of Early-Diverging Mushroom-Forming Fungi Provides Insights into the Origins of Lignocellulose Decay Capabilities.</title>
        <authorList>
            <person name="Nagy L.G."/>
            <person name="Riley R."/>
            <person name="Tritt A."/>
            <person name="Adam C."/>
            <person name="Daum C."/>
            <person name="Floudas D."/>
            <person name="Sun H."/>
            <person name="Yadav J.S."/>
            <person name="Pangilinan J."/>
            <person name="Larsson K.H."/>
            <person name="Matsuura K."/>
            <person name="Barry K."/>
            <person name="Labutti K."/>
            <person name="Kuo R."/>
            <person name="Ohm R.A."/>
            <person name="Bhattacharya S.S."/>
            <person name="Shirouzu T."/>
            <person name="Yoshinaga Y."/>
            <person name="Martin F.M."/>
            <person name="Grigoriev I.V."/>
            <person name="Hibbett D.S."/>
        </authorList>
    </citation>
    <scope>NUCLEOTIDE SEQUENCE [LARGE SCALE GENOMIC DNA]</scope>
    <source>
        <strain evidence="13 14">CBS 109695</strain>
    </source>
</reference>
<feature type="region of interest" description="Disordered" evidence="11">
    <location>
        <begin position="528"/>
        <end position="551"/>
    </location>
</feature>
<evidence type="ECO:0000313" key="13">
    <source>
        <dbReference type="EMBL" id="KZP05938.1"/>
    </source>
</evidence>
<evidence type="ECO:0000256" key="4">
    <source>
        <dbReference type="ARBA" id="ARBA00022598"/>
    </source>
</evidence>
<evidence type="ECO:0000256" key="7">
    <source>
        <dbReference type="ARBA" id="ARBA00022840"/>
    </source>
</evidence>
<dbReference type="InterPro" id="IPR014746">
    <property type="entry name" value="Gln_synth/guanido_kin_cat_dom"/>
</dbReference>
<dbReference type="OrthoDB" id="7939818at2759"/>
<dbReference type="UniPathway" id="UPA00142">
    <property type="reaction ID" value="UER00209"/>
</dbReference>
<dbReference type="InterPro" id="IPR004308">
    <property type="entry name" value="GCS"/>
</dbReference>
<dbReference type="PANTHER" id="PTHR11164:SF0">
    <property type="entry name" value="GLUTAMATE--CYSTEINE LIGASE CATALYTIC SUBUNIT"/>
    <property type="match status" value="1"/>
</dbReference>
<dbReference type="Gene3D" id="1.10.8.960">
    <property type="match status" value="1"/>
</dbReference>